<dbReference type="AlphaFoldDB" id="A0AA37UMI5"/>
<dbReference type="Pfam" id="PF12697">
    <property type="entry name" value="Abhydrolase_6"/>
    <property type="match status" value="1"/>
</dbReference>
<reference evidence="2" key="2">
    <citation type="submission" date="2023-02" db="EMBL/GenBank/DDBJ databases">
        <authorList>
            <person name="Sun Q."/>
            <person name="Mori K."/>
        </authorList>
    </citation>
    <scope>NUCLEOTIDE SEQUENCE</scope>
    <source>
        <strain evidence="2">NBRC 112290</strain>
    </source>
</reference>
<sequence>MDVILIPGFWLDASSWDAVTPALVAAGHRVHPVTLPGAEAANDRRAEVTLRDQVAAVVALVDEVTAGDGGVVLVGHSGGAAVVHAAVDARPAAVVRAVYVDAMPLADGEVVNADLPVVDGVIPLPAWDVFDDDDLVDLTPELRDRFREVAVPVPAHVANDPQVLTDPRRYDVPVTVVACEFASADLQVMLDPAHPWHSYVREIPPMRDVTWVDLPTGHWPQLTRPVDLGRVLLEIVDGVTHPATPGA</sequence>
<dbReference type="SUPFAM" id="SSF53474">
    <property type="entry name" value="alpha/beta-Hydrolases"/>
    <property type="match status" value="1"/>
</dbReference>
<evidence type="ECO:0000313" key="3">
    <source>
        <dbReference type="Proteomes" id="UP001157161"/>
    </source>
</evidence>
<gene>
    <name evidence="2" type="ORF">GCM10025875_12470</name>
</gene>
<dbReference type="RefSeq" id="WP_284250108.1">
    <property type="nucleotide sequence ID" value="NZ_BSUM01000001.1"/>
</dbReference>
<dbReference type="PANTHER" id="PTHR37017">
    <property type="entry name" value="AB HYDROLASE-1 DOMAIN-CONTAINING PROTEIN-RELATED"/>
    <property type="match status" value="1"/>
</dbReference>
<accession>A0AA37UMI5</accession>
<organism evidence="2 3">
    <name type="scientific">Litorihabitans aurantiacus</name>
    <dbReference type="NCBI Taxonomy" id="1930061"/>
    <lineage>
        <taxon>Bacteria</taxon>
        <taxon>Bacillati</taxon>
        <taxon>Actinomycetota</taxon>
        <taxon>Actinomycetes</taxon>
        <taxon>Micrococcales</taxon>
        <taxon>Beutenbergiaceae</taxon>
        <taxon>Litorihabitans</taxon>
    </lineage>
</organism>
<name>A0AA37UMI5_9MICO</name>
<dbReference type="InterPro" id="IPR029058">
    <property type="entry name" value="AB_hydrolase_fold"/>
</dbReference>
<proteinExistence type="predicted"/>
<dbReference type="EMBL" id="BSUM01000001">
    <property type="protein sequence ID" value="GMA31255.1"/>
    <property type="molecule type" value="Genomic_DNA"/>
</dbReference>
<feature type="domain" description="AB hydrolase-1" evidence="1">
    <location>
        <begin position="3"/>
        <end position="226"/>
    </location>
</feature>
<evidence type="ECO:0000313" key="2">
    <source>
        <dbReference type="EMBL" id="GMA31255.1"/>
    </source>
</evidence>
<comment type="caution">
    <text evidence="2">The sequence shown here is derived from an EMBL/GenBank/DDBJ whole genome shotgun (WGS) entry which is preliminary data.</text>
</comment>
<dbReference type="InterPro" id="IPR000073">
    <property type="entry name" value="AB_hydrolase_1"/>
</dbReference>
<dbReference type="InterPro" id="IPR052897">
    <property type="entry name" value="Sec-Metab_Biosynth_Hydrolase"/>
</dbReference>
<protein>
    <submittedName>
        <fullName evidence="2">Esterase</fullName>
    </submittedName>
</protein>
<dbReference type="Gene3D" id="3.40.50.1820">
    <property type="entry name" value="alpha/beta hydrolase"/>
    <property type="match status" value="1"/>
</dbReference>
<dbReference type="GO" id="GO:0003824">
    <property type="term" value="F:catalytic activity"/>
    <property type="evidence" value="ECO:0007669"/>
    <property type="project" value="UniProtKB-ARBA"/>
</dbReference>
<evidence type="ECO:0000259" key="1">
    <source>
        <dbReference type="Pfam" id="PF12697"/>
    </source>
</evidence>
<dbReference type="Proteomes" id="UP001157161">
    <property type="component" value="Unassembled WGS sequence"/>
</dbReference>
<keyword evidence="3" id="KW-1185">Reference proteome</keyword>
<reference evidence="2" key="1">
    <citation type="journal article" date="2014" name="Int. J. Syst. Evol. Microbiol.">
        <title>Complete genome sequence of Corynebacterium casei LMG S-19264T (=DSM 44701T), isolated from a smear-ripened cheese.</title>
        <authorList>
            <consortium name="US DOE Joint Genome Institute (JGI-PGF)"/>
            <person name="Walter F."/>
            <person name="Albersmeier A."/>
            <person name="Kalinowski J."/>
            <person name="Ruckert C."/>
        </authorList>
    </citation>
    <scope>NUCLEOTIDE SEQUENCE</scope>
    <source>
        <strain evidence="2">NBRC 112290</strain>
    </source>
</reference>
<dbReference type="PANTHER" id="PTHR37017:SF11">
    <property type="entry name" value="ESTERASE_LIPASE_THIOESTERASE DOMAIN-CONTAINING PROTEIN"/>
    <property type="match status" value="1"/>
</dbReference>